<dbReference type="Gene3D" id="3.40.50.720">
    <property type="entry name" value="NAD(P)-binding Rossmann-like Domain"/>
    <property type="match status" value="1"/>
</dbReference>
<evidence type="ECO:0000313" key="1">
    <source>
        <dbReference type="EMBL" id="KAJ6758042.1"/>
    </source>
</evidence>
<proteinExistence type="predicted"/>
<reference evidence="1" key="1">
    <citation type="submission" date="2022-11" db="EMBL/GenBank/DDBJ databases">
        <authorList>
            <person name="Hyden B.L."/>
            <person name="Feng K."/>
            <person name="Yates T."/>
            <person name="Jawdy S."/>
            <person name="Smart L.B."/>
            <person name="Muchero W."/>
        </authorList>
    </citation>
    <scope>NUCLEOTIDE SEQUENCE</scope>
    <source>
        <tissue evidence="1">Shoot tip</tissue>
    </source>
</reference>
<name>A0A9Q0W052_9ROSI</name>
<organism evidence="1 2">
    <name type="scientific">Salix koriyanagi</name>
    <dbReference type="NCBI Taxonomy" id="2511006"/>
    <lineage>
        <taxon>Eukaryota</taxon>
        <taxon>Viridiplantae</taxon>
        <taxon>Streptophyta</taxon>
        <taxon>Embryophyta</taxon>
        <taxon>Tracheophyta</taxon>
        <taxon>Spermatophyta</taxon>
        <taxon>Magnoliopsida</taxon>
        <taxon>eudicotyledons</taxon>
        <taxon>Gunneridae</taxon>
        <taxon>Pentapetalae</taxon>
        <taxon>rosids</taxon>
        <taxon>fabids</taxon>
        <taxon>Malpighiales</taxon>
        <taxon>Salicaceae</taxon>
        <taxon>Saliceae</taxon>
        <taxon>Salix</taxon>
    </lineage>
</organism>
<evidence type="ECO:0000313" key="2">
    <source>
        <dbReference type="Proteomes" id="UP001151752"/>
    </source>
</evidence>
<reference evidence="1" key="2">
    <citation type="journal article" date="2023" name="Int. J. Mol. Sci.">
        <title>De Novo Assembly and Annotation of 11 Diverse Shrub Willow (Salix) Genomes Reveals Novel Gene Organization in Sex-Linked Regions.</title>
        <authorList>
            <person name="Hyden B."/>
            <person name="Feng K."/>
            <person name="Yates T.B."/>
            <person name="Jawdy S."/>
            <person name="Cereghino C."/>
            <person name="Smart L.B."/>
            <person name="Muchero W."/>
        </authorList>
    </citation>
    <scope>NUCLEOTIDE SEQUENCE</scope>
    <source>
        <tissue evidence="1">Shoot tip</tissue>
    </source>
</reference>
<dbReference type="SUPFAM" id="SSF51735">
    <property type="entry name" value="NAD(P)-binding Rossmann-fold domains"/>
    <property type="match status" value="1"/>
</dbReference>
<protein>
    <submittedName>
        <fullName evidence="1">Uncharacterized protein</fullName>
    </submittedName>
</protein>
<dbReference type="EMBL" id="JAPFFM010000007">
    <property type="protein sequence ID" value="KAJ6758042.1"/>
    <property type="molecule type" value="Genomic_DNA"/>
</dbReference>
<keyword evidence="2" id="KW-1185">Reference proteome</keyword>
<dbReference type="Proteomes" id="UP001151752">
    <property type="component" value="Chromosome 13"/>
</dbReference>
<dbReference type="InterPro" id="IPR036291">
    <property type="entry name" value="NAD(P)-bd_dom_sf"/>
</dbReference>
<comment type="caution">
    <text evidence="1">The sequence shown here is derived from an EMBL/GenBank/DDBJ whole genome shotgun (WGS) entry which is preliminary data.</text>
</comment>
<gene>
    <name evidence="1" type="ORF">OIU74_027180</name>
</gene>
<accession>A0A9Q0W052</accession>
<sequence length="103" mass="11527">MEPSSSRTGLPSSIPKPAAAAAVSRSFNNGSQQGHNRALSLFPYPRHHSKMVVTFALWFQKKFRVMDILINNAAVSFNDLYENSVDHAEIVMKTNFYGVKFAH</sequence>
<dbReference type="AlphaFoldDB" id="A0A9Q0W052"/>